<accession>A0A2A7B7F2</accession>
<dbReference type="InterPro" id="IPR052357">
    <property type="entry name" value="Orn_Lys_Arg_decarboxylase-I"/>
</dbReference>
<evidence type="ECO:0000313" key="5">
    <source>
        <dbReference type="Proteomes" id="UP000220904"/>
    </source>
</evidence>
<dbReference type="PANTHER" id="PTHR43277">
    <property type="entry name" value="ARGININE DECARBOXYLASE"/>
    <property type="match status" value="1"/>
</dbReference>
<dbReference type="InterPro" id="IPR015424">
    <property type="entry name" value="PyrdxlP-dep_Trfase"/>
</dbReference>
<name>A0A2A7B7F2_9FIRM</name>
<keyword evidence="2" id="KW-0663">Pyridoxal phosphate</keyword>
<dbReference type="OrthoDB" id="9815233at2"/>
<evidence type="ECO:0000256" key="2">
    <source>
        <dbReference type="ARBA" id="ARBA00022898"/>
    </source>
</evidence>
<dbReference type="InterPro" id="IPR015421">
    <property type="entry name" value="PyrdxlP-dep_Trfase_major"/>
</dbReference>
<dbReference type="Pfam" id="PF01276">
    <property type="entry name" value="OKR_DC_1"/>
    <property type="match status" value="1"/>
</dbReference>
<reference evidence="4 5" key="1">
    <citation type="journal article" date="2017" name="Front. Microbiol.">
        <title>New Insights into the Diversity of the Genus Faecalibacterium.</title>
        <authorList>
            <person name="Benevides L."/>
            <person name="Burman S."/>
            <person name="Martin R."/>
            <person name="Robert V."/>
            <person name="Thomas M."/>
            <person name="Miquel S."/>
            <person name="Chain F."/>
            <person name="Sokol H."/>
            <person name="Bermudez-Humaran L.G."/>
            <person name="Morrison M."/>
            <person name="Langella P."/>
            <person name="Azevedo V.A."/>
            <person name="Chatel J.M."/>
            <person name="Soares S."/>
        </authorList>
    </citation>
    <scope>NUCLEOTIDE SEQUENCE [LARGE SCALE GENOMIC DNA]</scope>
    <source>
        <strain evidence="4 5">AHMP21</strain>
    </source>
</reference>
<dbReference type="RefSeq" id="WP_097792084.1">
    <property type="nucleotide sequence ID" value="NZ_NOUV01000011.1"/>
</dbReference>
<sequence>MSMTTPIVDFVQNYAKSGTSRLHMPGHKGQALLGFEGLDITEIRGADELYEADGIIAQSEANATRLFGTAHTYYSTEGSSQCIRAMLCLAMQAAPAGQRPVLLAARNAHKALLYAAALLDLDIQWLWPAPDAAGALCSCPVTEAQLAAALDRLAGQGRTPFGVYLTSPDYLGGMQDIAALAKVCDAHGVPLLVDNAHGAYLNFLVGGSRHPIALGAAMCCDSGHKTLPVLTGGAYLHLGPKAPVQEETAVRNALALFGSTSPSYLILQSLDRCNRYLSEGYPLRLYSCCGQLARMRRVLNEQAAAAGCPLPLAVDAPAREPLKLTLDAAALGMTGTALAEALRQDRIECEYADPRYVVLMFTPENPAQDYERLEAAVARLCAALPSAPALPEPEADVFTELAAEAAPVCTVRQAVFAPQEVVPAETALGRVCAMPTVSCPPAIPIVVSGERIGPAALKLFARYGIKNVAVLK</sequence>
<dbReference type="PANTHER" id="PTHR43277:SF4">
    <property type="entry name" value="ARGININE DECARBOXYLASE"/>
    <property type="match status" value="1"/>
</dbReference>
<proteinExistence type="predicted"/>
<dbReference type="InterPro" id="IPR000310">
    <property type="entry name" value="Orn/Lys/Arg_deCO2ase_major_dom"/>
</dbReference>
<organism evidence="4 5">
    <name type="scientific">Faecalibacterium prausnitzii</name>
    <dbReference type="NCBI Taxonomy" id="853"/>
    <lineage>
        <taxon>Bacteria</taxon>
        <taxon>Bacillati</taxon>
        <taxon>Bacillota</taxon>
        <taxon>Clostridia</taxon>
        <taxon>Eubacteriales</taxon>
        <taxon>Oscillospiraceae</taxon>
        <taxon>Faecalibacterium</taxon>
    </lineage>
</organism>
<evidence type="ECO:0000313" key="4">
    <source>
        <dbReference type="EMBL" id="PDX87192.1"/>
    </source>
</evidence>
<evidence type="ECO:0000256" key="1">
    <source>
        <dbReference type="ARBA" id="ARBA00001933"/>
    </source>
</evidence>
<comment type="cofactor">
    <cofactor evidence="1">
        <name>pyridoxal 5'-phosphate</name>
        <dbReference type="ChEBI" id="CHEBI:597326"/>
    </cofactor>
</comment>
<gene>
    <name evidence="4" type="ORF">CHR60_05440</name>
</gene>
<feature type="domain" description="Orn/Lys/Arg decarboxylases family 1 pyridoxal-P attachment site" evidence="3">
    <location>
        <begin position="5"/>
        <end position="287"/>
    </location>
</feature>
<dbReference type="GO" id="GO:0003824">
    <property type="term" value="F:catalytic activity"/>
    <property type="evidence" value="ECO:0007669"/>
    <property type="project" value="InterPro"/>
</dbReference>
<evidence type="ECO:0000259" key="3">
    <source>
        <dbReference type="Pfam" id="PF01276"/>
    </source>
</evidence>
<dbReference type="Proteomes" id="UP000220904">
    <property type="component" value="Unassembled WGS sequence"/>
</dbReference>
<dbReference type="EMBL" id="NOUV01000011">
    <property type="protein sequence ID" value="PDX87192.1"/>
    <property type="molecule type" value="Genomic_DNA"/>
</dbReference>
<comment type="caution">
    <text evidence="4">The sequence shown here is derived from an EMBL/GenBank/DDBJ whole genome shotgun (WGS) entry which is preliminary data.</text>
</comment>
<dbReference type="SUPFAM" id="SSF53383">
    <property type="entry name" value="PLP-dependent transferases"/>
    <property type="match status" value="1"/>
</dbReference>
<protein>
    <submittedName>
        <fullName evidence="4">Amino acid decarboxylase</fullName>
    </submittedName>
</protein>
<dbReference type="Gene3D" id="3.40.640.10">
    <property type="entry name" value="Type I PLP-dependent aspartate aminotransferase-like (Major domain)"/>
    <property type="match status" value="1"/>
</dbReference>
<dbReference type="AlphaFoldDB" id="A0A2A7B7F2"/>
<dbReference type="Gene3D" id="3.90.100.10">
    <property type="entry name" value="Orn/Lys/Arg decarboxylase, C-terminal domain"/>
    <property type="match status" value="1"/>
</dbReference>